<gene>
    <name evidence="4" type="ORF">JQM67_08825</name>
</gene>
<evidence type="ECO:0000313" key="5">
    <source>
        <dbReference type="Proteomes" id="UP001299220"/>
    </source>
</evidence>
<dbReference type="CDD" id="cd00761">
    <property type="entry name" value="Glyco_tranf_GTA_type"/>
    <property type="match status" value="1"/>
</dbReference>
<evidence type="ECO:0000256" key="1">
    <source>
        <dbReference type="ARBA" id="ARBA00022676"/>
    </source>
</evidence>
<accession>A0ABS9CPI7</accession>
<dbReference type="Gene3D" id="3.90.550.10">
    <property type="entry name" value="Spore Coat Polysaccharide Biosynthesis Protein SpsA, Chain A"/>
    <property type="match status" value="1"/>
</dbReference>
<evidence type="ECO:0000256" key="2">
    <source>
        <dbReference type="ARBA" id="ARBA00022679"/>
    </source>
</evidence>
<keyword evidence="2" id="KW-0808">Transferase</keyword>
<name>A0ABS9CPI7_9FIRM</name>
<dbReference type="InterPro" id="IPR001173">
    <property type="entry name" value="Glyco_trans_2-like"/>
</dbReference>
<dbReference type="Proteomes" id="UP001299220">
    <property type="component" value="Unassembled WGS sequence"/>
</dbReference>
<dbReference type="InterPro" id="IPR029044">
    <property type="entry name" value="Nucleotide-diphossugar_trans"/>
</dbReference>
<dbReference type="PANTHER" id="PTHR22916">
    <property type="entry name" value="GLYCOSYLTRANSFERASE"/>
    <property type="match status" value="1"/>
</dbReference>
<dbReference type="EMBL" id="JAFBIT010000002">
    <property type="protein sequence ID" value="MCF2652705.1"/>
    <property type="molecule type" value="Genomic_DNA"/>
</dbReference>
<dbReference type="PANTHER" id="PTHR22916:SF51">
    <property type="entry name" value="GLYCOSYLTRANSFERASE EPSH-RELATED"/>
    <property type="match status" value="1"/>
</dbReference>
<reference evidence="4 5" key="1">
    <citation type="submission" date="2020-12" db="EMBL/GenBank/DDBJ databases">
        <title>Whole genome sequences of gut porcine anaerobes.</title>
        <authorList>
            <person name="Kubasova T."/>
            <person name="Jahodarova E."/>
            <person name="Rychlik I."/>
        </authorList>
    </citation>
    <scope>NUCLEOTIDE SEQUENCE [LARGE SCALE GENOMIC DNA]</scope>
    <source>
        <strain evidence="4 5">An867</strain>
    </source>
</reference>
<feature type="domain" description="Glycosyltransferase 2-like" evidence="3">
    <location>
        <begin position="11"/>
        <end position="157"/>
    </location>
</feature>
<proteinExistence type="predicted"/>
<dbReference type="Pfam" id="PF00535">
    <property type="entry name" value="Glycos_transf_2"/>
    <property type="match status" value="1"/>
</dbReference>
<comment type="caution">
    <text evidence="4">The sequence shown here is derived from an EMBL/GenBank/DDBJ whole genome shotgun (WGS) entry which is preliminary data.</text>
</comment>
<evidence type="ECO:0000313" key="4">
    <source>
        <dbReference type="EMBL" id="MCF2652705.1"/>
    </source>
</evidence>
<keyword evidence="5" id="KW-1185">Reference proteome</keyword>
<dbReference type="SUPFAM" id="SSF53448">
    <property type="entry name" value="Nucleotide-diphospho-sugar transferases"/>
    <property type="match status" value="1"/>
</dbReference>
<organism evidence="4 5">
    <name type="scientific">Anaeromassilibacillus senegalensis</name>
    <dbReference type="NCBI Taxonomy" id="1673717"/>
    <lineage>
        <taxon>Bacteria</taxon>
        <taxon>Bacillati</taxon>
        <taxon>Bacillota</taxon>
        <taxon>Clostridia</taxon>
        <taxon>Eubacteriales</taxon>
        <taxon>Acutalibacteraceae</taxon>
        <taxon>Anaeromassilibacillus</taxon>
    </lineage>
</organism>
<keyword evidence="1" id="KW-0328">Glycosyltransferase</keyword>
<sequence length="348" mass="40026">MDRSVTNRQISVIIPVYNCRTYLEGAVASVLRQPSKMIDIVMVDDGSTDGSAELCDQLAAKYGRIHVIHQKNGGVSSARNAGIEYVLSAPVVETRYICFLDADDCWKQMFFSDGIADLLEGGYHLLGFQSLDCDQNLNRISSPRAMEQGCRRGGAEQVWVHSQQHFGAMFYAAKLLRDYGIRFQDGLRYSEDKIFSMQCLYLADTIWLENHVLYLYRHTRNSAIGSRKYGISYYIPIVEGYLQMDACMRKYVTESRGRLLACKICVIHYLMDMIDEHFRQWGTKAEVDQLLNEHPQYLAALKAEADFAVISQEARYLCYASHPYKYMLQHYVLGMGFYIRRFLKRFVG</sequence>
<protein>
    <submittedName>
        <fullName evidence="4">Glycosyltransferase family 2 protein</fullName>
    </submittedName>
</protein>
<evidence type="ECO:0000259" key="3">
    <source>
        <dbReference type="Pfam" id="PF00535"/>
    </source>
</evidence>